<organism evidence="2 3">
    <name type="scientific">[Ruminococcus] torques CAG:61</name>
    <dbReference type="NCBI Taxonomy" id="1263108"/>
    <lineage>
        <taxon>Bacteria</taxon>
        <taxon>Bacillati</taxon>
        <taxon>Bacillota</taxon>
        <taxon>Clostridia</taxon>
        <taxon>Lachnospirales</taxon>
        <taxon>Lachnospiraceae</taxon>
        <taxon>Mediterraneibacter</taxon>
    </lineage>
</organism>
<evidence type="ECO:0000313" key="2">
    <source>
        <dbReference type="EMBL" id="CCZ26269.1"/>
    </source>
</evidence>
<sequence length="155" mass="16497">MKKKFFSAALAAAMVVTSVFSTTSVAGAAENETAVPYGKVTVEQKDNTVTIGNDAIKRTFSTADKKLSTTEIVNKRTGGEGTTFTPQEGSEEFVVKTTKEQKGSITLEAINRDGWTATADSYQNASGDSDGPASNLLDGRTESIWHSNYGGGWTR</sequence>
<name>R5QIV6_9FIRM</name>
<dbReference type="Gene3D" id="2.60.120.260">
    <property type="entry name" value="Galactose-binding domain-like"/>
    <property type="match status" value="1"/>
</dbReference>
<protein>
    <submittedName>
        <fullName evidence="2">F5/8 type C domain protein</fullName>
    </submittedName>
</protein>
<keyword evidence="1" id="KW-0732">Signal</keyword>
<feature type="chain" id="PRO_5004401356" evidence="1">
    <location>
        <begin position="29"/>
        <end position="155"/>
    </location>
</feature>
<reference evidence="2" key="1">
    <citation type="submission" date="2012-11" db="EMBL/GenBank/DDBJ databases">
        <title>Dependencies among metagenomic species, viruses, plasmids and units of genetic variation.</title>
        <authorList>
            <person name="Nielsen H.B."/>
            <person name="Almeida M."/>
            <person name="Juncker A.S."/>
            <person name="Rasmussen S."/>
            <person name="Li J."/>
            <person name="Sunagawa S."/>
            <person name="Plichta D."/>
            <person name="Gautier L."/>
            <person name="Le Chatelier E."/>
            <person name="Peletier E."/>
            <person name="Bonde I."/>
            <person name="Nielsen T."/>
            <person name="Manichanh C."/>
            <person name="Arumugam M."/>
            <person name="Batto J."/>
            <person name="Santos M.B.Q.D."/>
            <person name="Blom N."/>
            <person name="Borruel N."/>
            <person name="Burgdorf K.S."/>
            <person name="Boumezbeur F."/>
            <person name="Casellas F."/>
            <person name="Dore J."/>
            <person name="Guarner F."/>
            <person name="Hansen T."/>
            <person name="Hildebrand F."/>
            <person name="Kaas R.S."/>
            <person name="Kennedy S."/>
            <person name="Kristiansen K."/>
            <person name="Kultima J.R."/>
            <person name="Leonard P."/>
            <person name="Levenez F."/>
            <person name="Lund O."/>
            <person name="Moumen B."/>
            <person name="Le Paslier D."/>
            <person name="Pons N."/>
            <person name="Pedersen O."/>
            <person name="Prifti E."/>
            <person name="Qin J."/>
            <person name="Raes J."/>
            <person name="Tap J."/>
            <person name="Tims S."/>
            <person name="Ussery D.W."/>
            <person name="Yamada T."/>
            <person name="MetaHit consortium"/>
            <person name="Renault P."/>
            <person name="Sicheritz-Ponten T."/>
            <person name="Bork P."/>
            <person name="Wang J."/>
            <person name="Brunak S."/>
            <person name="Ehrlich S.D."/>
        </authorList>
    </citation>
    <scope>NUCLEOTIDE SEQUENCE [LARGE SCALE GENOMIC DNA]</scope>
</reference>
<evidence type="ECO:0000313" key="3">
    <source>
        <dbReference type="Proteomes" id="UP000017998"/>
    </source>
</evidence>
<evidence type="ECO:0000256" key="1">
    <source>
        <dbReference type="SAM" id="SignalP"/>
    </source>
</evidence>
<proteinExistence type="predicted"/>
<accession>R5QIV6</accession>
<feature type="signal peptide" evidence="1">
    <location>
        <begin position="1"/>
        <end position="28"/>
    </location>
</feature>
<dbReference type="EMBL" id="CAZS010000095">
    <property type="protein sequence ID" value="CCZ26269.1"/>
    <property type="molecule type" value="Genomic_DNA"/>
</dbReference>
<dbReference type="Proteomes" id="UP000017998">
    <property type="component" value="Unassembled WGS sequence"/>
</dbReference>
<comment type="caution">
    <text evidence="2">The sequence shown here is derived from an EMBL/GenBank/DDBJ whole genome shotgun (WGS) entry which is preliminary data.</text>
</comment>
<dbReference type="AlphaFoldDB" id="R5QIV6"/>
<gene>
    <name evidence="2" type="ORF">BN734_01946</name>
</gene>
<dbReference type="RefSeq" id="WP_022003287.1">
    <property type="nucleotide sequence ID" value="NZ_HF995185.1"/>
</dbReference>